<protein>
    <submittedName>
        <fullName evidence="1">Uncharacterized protein</fullName>
    </submittedName>
</protein>
<comment type="caution">
    <text evidence="1">The sequence shown here is derived from an EMBL/GenBank/DDBJ whole genome shotgun (WGS) entry which is preliminary data.</text>
</comment>
<evidence type="ECO:0000313" key="1">
    <source>
        <dbReference type="EMBL" id="CCF50102.1"/>
    </source>
</evidence>
<keyword evidence="2" id="KW-1185">Reference proteome</keyword>
<dbReference type="AlphaFoldDB" id="I2FT59"/>
<dbReference type="EMBL" id="CAGI01000151">
    <property type="protein sequence ID" value="CCF50102.1"/>
    <property type="molecule type" value="Genomic_DNA"/>
</dbReference>
<evidence type="ECO:0000313" key="2">
    <source>
        <dbReference type="Proteomes" id="UP000006174"/>
    </source>
</evidence>
<dbReference type="HOGENOM" id="CLU_1644985_0_0_1"/>
<accession>I2FT59</accession>
<reference evidence="1 2" key="1">
    <citation type="journal article" date="2012" name="Plant Cell">
        <title>Genome comparison of barley and maize smut fungi reveals targeted loss of RNA silencing components and species-specific presence of transposable elements.</title>
        <authorList>
            <person name="Laurie J.D."/>
            <person name="Ali S."/>
            <person name="Linning R."/>
            <person name="Mannhaupt G."/>
            <person name="Wong P."/>
            <person name="Gueldener U."/>
            <person name="Muensterkoetter M."/>
            <person name="Moore R."/>
            <person name="Kahmann R."/>
            <person name="Bakkeren G."/>
            <person name="Schirawski J."/>
        </authorList>
    </citation>
    <scope>NUCLEOTIDE SEQUENCE [LARGE SCALE GENOMIC DNA]</scope>
    <source>
        <strain evidence="2">Uh4875-4</strain>
    </source>
</reference>
<sequence length="161" mass="18153">MGLRNYEESAQLKEREVDNVTLVTCFTTHNQGGYQQRHLRPTQSQNQSNAVTGKQVTCWNCEIRSQEIRNPGQRPYASRGQALPRPLPHPNWHTTSCIIISDEYGLDCGYVEKRLGSTPDDLVDCEMFGARFDNITPTVGAELDSCSELFKRCVLSHCDSS</sequence>
<organism evidence="1 2">
    <name type="scientific">Ustilago hordei</name>
    <name type="common">Barley covered smut fungus</name>
    <dbReference type="NCBI Taxonomy" id="120017"/>
    <lineage>
        <taxon>Eukaryota</taxon>
        <taxon>Fungi</taxon>
        <taxon>Dikarya</taxon>
        <taxon>Basidiomycota</taxon>
        <taxon>Ustilaginomycotina</taxon>
        <taxon>Ustilaginomycetes</taxon>
        <taxon>Ustilaginales</taxon>
        <taxon>Ustilaginaceae</taxon>
        <taxon>Ustilago</taxon>
    </lineage>
</organism>
<name>I2FT59_USTHO</name>
<gene>
    <name evidence="1" type="ORF">UHOR_07080</name>
</gene>
<proteinExistence type="predicted"/>
<dbReference type="Proteomes" id="UP000006174">
    <property type="component" value="Unassembled WGS sequence"/>
</dbReference>